<keyword evidence="2" id="KW-1133">Transmembrane helix</keyword>
<dbReference type="Pfam" id="PF00892">
    <property type="entry name" value="EamA"/>
    <property type="match status" value="2"/>
</dbReference>
<feature type="transmembrane region" description="Helical" evidence="2">
    <location>
        <begin position="275"/>
        <end position="291"/>
    </location>
</feature>
<proteinExistence type="inferred from homology"/>
<evidence type="ECO:0000256" key="1">
    <source>
        <dbReference type="ARBA" id="ARBA00007362"/>
    </source>
</evidence>
<dbReference type="AlphaFoldDB" id="A0A4U6QND9"/>
<keyword evidence="2" id="KW-0812">Transmembrane</keyword>
<reference evidence="4 5" key="1">
    <citation type="submission" date="2019-05" db="EMBL/GenBank/DDBJ databases">
        <title>Nakamurella sp. N5BH11, whole genome shotgun sequence.</title>
        <authorList>
            <person name="Tuo L."/>
        </authorList>
    </citation>
    <scope>NUCLEOTIDE SEQUENCE [LARGE SCALE GENOMIC DNA]</scope>
    <source>
        <strain evidence="4 5">N5BH11</strain>
    </source>
</reference>
<feature type="domain" description="EamA" evidence="3">
    <location>
        <begin position="157"/>
        <end position="291"/>
    </location>
</feature>
<feature type="transmembrane region" description="Helical" evidence="2">
    <location>
        <begin position="74"/>
        <end position="95"/>
    </location>
</feature>
<comment type="similarity">
    <text evidence="1">Belongs to the EamA transporter family.</text>
</comment>
<evidence type="ECO:0000313" key="5">
    <source>
        <dbReference type="Proteomes" id="UP000306985"/>
    </source>
</evidence>
<dbReference type="Proteomes" id="UP000306985">
    <property type="component" value="Unassembled WGS sequence"/>
</dbReference>
<organism evidence="4 5">
    <name type="scientific">Nakamurella flava</name>
    <dbReference type="NCBI Taxonomy" id="2576308"/>
    <lineage>
        <taxon>Bacteria</taxon>
        <taxon>Bacillati</taxon>
        <taxon>Actinomycetota</taxon>
        <taxon>Actinomycetes</taxon>
        <taxon>Nakamurellales</taxon>
        <taxon>Nakamurellaceae</taxon>
        <taxon>Nakamurella</taxon>
    </lineage>
</organism>
<sequence length="294" mass="30282">MTASPAVGRGAGLTLGAVVFTVLAWASAFVAIRAVGTDLSPGALALGRLGIGTLVLGTFLAIRRTWIRPTRREWMLIALCGLAWFATYNVVLNAAEQRLDAGTTALLVGVGPVLIALLAGVLLGEGFPRWLIVGAAVAFAGAVLVGLGTRTADSTDLWGVALALAAALTYAVGVLAQKPTLRRLPALQVTFLACAIGATACLPFAGTLVHDLRTAHPGAIAGLVYLGVVPMAFAFVTWAYALARMDAGRLGVTTYLVPPITIVLSALVLQEWPPVLAVVGGVVCLVGVGLTRRR</sequence>
<dbReference type="EMBL" id="SZZH01000001">
    <property type="protein sequence ID" value="TKV62204.1"/>
    <property type="molecule type" value="Genomic_DNA"/>
</dbReference>
<dbReference type="PANTHER" id="PTHR12715">
    <property type="entry name" value="TRANSPORTER, DRUG/METABOLITE EXPORTER FAMILY"/>
    <property type="match status" value="1"/>
</dbReference>
<dbReference type="InterPro" id="IPR000620">
    <property type="entry name" value="EamA_dom"/>
</dbReference>
<name>A0A4U6QND9_9ACTN</name>
<evidence type="ECO:0000256" key="2">
    <source>
        <dbReference type="SAM" id="Phobius"/>
    </source>
</evidence>
<accession>A0A4U6QND9</accession>
<keyword evidence="5" id="KW-1185">Reference proteome</keyword>
<dbReference type="InterPro" id="IPR052756">
    <property type="entry name" value="Alkyne_AA_exporter"/>
</dbReference>
<dbReference type="OrthoDB" id="3744378at2"/>
<keyword evidence="2" id="KW-0472">Membrane</keyword>
<gene>
    <name evidence="4" type="ORF">FDO65_06575</name>
</gene>
<dbReference type="PANTHER" id="PTHR12715:SF4">
    <property type="entry name" value="EAMA DOMAIN-CONTAINING PROTEIN"/>
    <property type="match status" value="1"/>
</dbReference>
<evidence type="ECO:0000313" key="4">
    <source>
        <dbReference type="EMBL" id="TKV62204.1"/>
    </source>
</evidence>
<feature type="transmembrane region" description="Helical" evidence="2">
    <location>
        <begin position="12"/>
        <end position="36"/>
    </location>
</feature>
<dbReference type="GO" id="GO:0016020">
    <property type="term" value="C:membrane"/>
    <property type="evidence" value="ECO:0007669"/>
    <property type="project" value="InterPro"/>
</dbReference>
<comment type="caution">
    <text evidence="4">The sequence shown here is derived from an EMBL/GenBank/DDBJ whole genome shotgun (WGS) entry which is preliminary data.</text>
</comment>
<feature type="transmembrane region" description="Helical" evidence="2">
    <location>
        <begin position="130"/>
        <end position="151"/>
    </location>
</feature>
<dbReference type="RefSeq" id="WP_137449553.1">
    <property type="nucleotide sequence ID" value="NZ_SZZH01000001.1"/>
</dbReference>
<protein>
    <submittedName>
        <fullName evidence="4">DMT family transporter</fullName>
    </submittedName>
</protein>
<feature type="transmembrane region" description="Helical" evidence="2">
    <location>
        <begin position="157"/>
        <end position="177"/>
    </location>
</feature>
<feature type="transmembrane region" description="Helical" evidence="2">
    <location>
        <begin position="42"/>
        <end position="62"/>
    </location>
</feature>
<evidence type="ECO:0000259" key="3">
    <source>
        <dbReference type="Pfam" id="PF00892"/>
    </source>
</evidence>
<feature type="transmembrane region" description="Helical" evidence="2">
    <location>
        <begin position="101"/>
        <end position="123"/>
    </location>
</feature>
<feature type="transmembrane region" description="Helical" evidence="2">
    <location>
        <begin position="250"/>
        <end position="269"/>
    </location>
</feature>
<feature type="transmembrane region" description="Helical" evidence="2">
    <location>
        <begin position="220"/>
        <end position="243"/>
    </location>
</feature>
<feature type="domain" description="EamA" evidence="3">
    <location>
        <begin position="17"/>
        <end position="145"/>
    </location>
</feature>
<dbReference type="SUPFAM" id="SSF103481">
    <property type="entry name" value="Multidrug resistance efflux transporter EmrE"/>
    <property type="match status" value="2"/>
</dbReference>
<dbReference type="InterPro" id="IPR037185">
    <property type="entry name" value="EmrE-like"/>
</dbReference>
<feature type="transmembrane region" description="Helical" evidence="2">
    <location>
        <begin position="189"/>
        <end position="208"/>
    </location>
</feature>